<keyword evidence="2" id="KW-0238">DNA-binding</keyword>
<dbReference type="InterPro" id="IPR018062">
    <property type="entry name" value="HTH_AraC-typ_CS"/>
</dbReference>
<dbReference type="PRINTS" id="PR00032">
    <property type="entry name" value="HTHARAC"/>
</dbReference>
<feature type="domain" description="HTH araC/xylS-type" evidence="5">
    <location>
        <begin position="440"/>
        <end position="537"/>
    </location>
</feature>
<dbReference type="PANTHER" id="PTHR43280">
    <property type="entry name" value="ARAC-FAMILY TRANSCRIPTIONAL REGULATOR"/>
    <property type="match status" value="1"/>
</dbReference>
<organism evidence="7 8">
    <name type="scientific">Paenibacillus baimaensis</name>
    <dbReference type="NCBI Taxonomy" id="2982185"/>
    <lineage>
        <taxon>Bacteria</taxon>
        <taxon>Bacillati</taxon>
        <taxon>Bacillota</taxon>
        <taxon>Bacilli</taxon>
        <taxon>Bacillales</taxon>
        <taxon>Paenibacillaceae</taxon>
        <taxon>Paenibacillus</taxon>
    </lineage>
</organism>
<reference evidence="7 8" key="1">
    <citation type="submission" date="2022-09" db="EMBL/GenBank/DDBJ databases">
        <authorList>
            <person name="Han X.L."/>
            <person name="Wang Q."/>
            <person name="Lu T."/>
        </authorList>
    </citation>
    <scope>NUCLEOTIDE SEQUENCE [LARGE SCALE GENOMIC DNA]</scope>
    <source>
        <strain evidence="7 8">WQ 127069</strain>
    </source>
</reference>
<dbReference type="CDD" id="cd17536">
    <property type="entry name" value="REC_YesN-like"/>
    <property type="match status" value="1"/>
</dbReference>
<keyword evidence="1" id="KW-0805">Transcription regulation</keyword>
<dbReference type="InterPro" id="IPR018060">
    <property type="entry name" value="HTH_AraC"/>
</dbReference>
<dbReference type="PROSITE" id="PS00041">
    <property type="entry name" value="HTH_ARAC_FAMILY_1"/>
    <property type="match status" value="1"/>
</dbReference>
<evidence type="ECO:0000313" key="8">
    <source>
        <dbReference type="Proteomes" id="UP001652445"/>
    </source>
</evidence>
<dbReference type="EMBL" id="JAOQIO010000089">
    <property type="protein sequence ID" value="MCU6794963.1"/>
    <property type="molecule type" value="Genomic_DNA"/>
</dbReference>
<dbReference type="PANTHER" id="PTHR43280:SF2">
    <property type="entry name" value="HTH-TYPE TRANSCRIPTIONAL REGULATOR EXSA"/>
    <property type="match status" value="1"/>
</dbReference>
<evidence type="ECO:0000259" key="5">
    <source>
        <dbReference type="PROSITE" id="PS01124"/>
    </source>
</evidence>
<dbReference type="InterPro" id="IPR020449">
    <property type="entry name" value="Tscrpt_reg_AraC-type_HTH"/>
</dbReference>
<feature type="modified residue" description="4-aspartylphosphate" evidence="4">
    <location>
        <position position="61"/>
    </location>
</feature>
<dbReference type="PROSITE" id="PS01124">
    <property type="entry name" value="HTH_ARAC_FAMILY_2"/>
    <property type="match status" value="1"/>
</dbReference>
<proteinExistence type="predicted"/>
<sequence>MLKAGYCNVLIVDDEPLFRLALRTLLSESGLPFQIIGEASDGESALMYQQKSPVPELIFVDMKMPGMNGVEFMRQWKELAKPQENNPVMIALSAYQDYGFVREAFLEGALDYIVKVDMDQPHIIPILNKALELLEKRKQRPAAGINSEVSGKDTMIRSMLEHGTGNEEAQQKLLVDMGVILPEKDRVVAVVLTDYQQQKLDSVASAELIRTVLEQVLQSKQIGAEIVSYHVDEYVIVLHQTEVKSYMYLWNQLNELFTVVQRRLSNYANLTVTVGVSPTGSKPWKTLYEGASESASLRFFCGGGKLFFPDSRKAWEYENTSKVLKESELAEYTQAVLDALNNPDPDQWLKCLNAWSQHGVPAIKEQQVRKMFSDFVWKLGSFMLTKECQWEQLSDPYRNPFQFMEEGKTLEHMWSQLQLLMEAIHMKIHESPIQVKSLLYQAKSYIDHHYGDGITLTLVSNWVGVSESHLSKLFVKDAGVKFIDYLTRIRIQKAKDLMNTGMKLYEISESVGYPNPEHFSRVFKKEVGLSPAQYRDKMEQQK</sequence>
<evidence type="ECO:0000256" key="1">
    <source>
        <dbReference type="ARBA" id="ARBA00023015"/>
    </source>
</evidence>
<keyword evidence="8" id="KW-1185">Reference proteome</keyword>
<dbReference type="Pfam" id="PF00072">
    <property type="entry name" value="Response_reg"/>
    <property type="match status" value="1"/>
</dbReference>
<dbReference type="SMART" id="SM00342">
    <property type="entry name" value="HTH_ARAC"/>
    <property type="match status" value="1"/>
</dbReference>
<keyword evidence="3" id="KW-0804">Transcription</keyword>
<dbReference type="PROSITE" id="PS50110">
    <property type="entry name" value="RESPONSE_REGULATORY"/>
    <property type="match status" value="1"/>
</dbReference>
<dbReference type="InterPro" id="IPR011006">
    <property type="entry name" value="CheY-like_superfamily"/>
</dbReference>
<name>A0ABT2UK24_9BACL</name>
<dbReference type="RefSeq" id="WP_262686024.1">
    <property type="nucleotide sequence ID" value="NZ_JAOQIO010000089.1"/>
</dbReference>
<protein>
    <submittedName>
        <fullName evidence="7">Helix-turn-helix domain-containing protein</fullName>
    </submittedName>
</protein>
<keyword evidence="4" id="KW-0597">Phosphoprotein</keyword>
<evidence type="ECO:0000256" key="3">
    <source>
        <dbReference type="ARBA" id="ARBA00023163"/>
    </source>
</evidence>
<evidence type="ECO:0000313" key="7">
    <source>
        <dbReference type="EMBL" id="MCU6794963.1"/>
    </source>
</evidence>
<dbReference type="Pfam" id="PF12833">
    <property type="entry name" value="HTH_18"/>
    <property type="match status" value="1"/>
</dbReference>
<evidence type="ECO:0000256" key="2">
    <source>
        <dbReference type="ARBA" id="ARBA00023125"/>
    </source>
</evidence>
<dbReference type="Proteomes" id="UP001652445">
    <property type="component" value="Unassembled WGS sequence"/>
</dbReference>
<evidence type="ECO:0000259" key="6">
    <source>
        <dbReference type="PROSITE" id="PS50110"/>
    </source>
</evidence>
<feature type="domain" description="Response regulatory" evidence="6">
    <location>
        <begin position="8"/>
        <end position="130"/>
    </location>
</feature>
<comment type="caution">
    <text evidence="7">The sequence shown here is derived from an EMBL/GenBank/DDBJ whole genome shotgun (WGS) entry which is preliminary data.</text>
</comment>
<dbReference type="Gene3D" id="1.10.10.60">
    <property type="entry name" value="Homeodomain-like"/>
    <property type="match status" value="2"/>
</dbReference>
<dbReference type="InterPro" id="IPR001789">
    <property type="entry name" value="Sig_transdc_resp-reg_receiver"/>
</dbReference>
<dbReference type="SMART" id="SM00448">
    <property type="entry name" value="REC"/>
    <property type="match status" value="1"/>
</dbReference>
<dbReference type="Gene3D" id="3.40.50.2300">
    <property type="match status" value="1"/>
</dbReference>
<gene>
    <name evidence="7" type="ORF">OB236_22915</name>
</gene>
<accession>A0ABT2UK24</accession>
<evidence type="ECO:0000256" key="4">
    <source>
        <dbReference type="PROSITE-ProRule" id="PRU00169"/>
    </source>
</evidence>
<dbReference type="SUPFAM" id="SSF46689">
    <property type="entry name" value="Homeodomain-like"/>
    <property type="match status" value="2"/>
</dbReference>
<dbReference type="SUPFAM" id="SSF52172">
    <property type="entry name" value="CheY-like"/>
    <property type="match status" value="1"/>
</dbReference>
<dbReference type="InterPro" id="IPR009057">
    <property type="entry name" value="Homeodomain-like_sf"/>
</dbReference>